<dbReference type="InterPro" id="IPR001849">
    <property type="entry name" value="PH_domain"/>
</dbReference>
<sequence length="450" mass="49623">MADVSQPSFQTPSRARDIPLHALRVAPPTSVPMPSSIQSLKHGHMNLGTFSPVSQDGCFDFDRVIKSGQVLKRTRKTKSWGPIHLVLRPHHLSIYKDANESRLRHQLRLSDVTAIARQRDPRGKAAHVFGVFSPSRNFHFSASSDREAQEWVELIRREARIDEEEEEMFLTSPGDREREDEGLLERKREDLLGRNGEGGAVRLGEEMLGDAAAAAGGGGYSSSEAEVSAPRGLHVPKRGRDAKSASAQAVHQQQQQGKRTSHVEYSGPEMGSCSDFSDAGIVGMQNSALSLPLGDHTGTKGPQQPIPAIYAGSAPVMRRNASQMSGVGGSTDDAERVVCQGWLHLLKSTRGMRQWKKAWVVLRPKNIAFYKNEEEYSATLILPFSSIIDAVDLDPISRRHPFCMQIIAEDRNYRFCAQDEDSLARWLGALKSLLAKRKEAAMVKSGASPK</sequence>
<evidence type="ECO:0000259" key="2">
    <source>
        <dbReference type="PROSITE" id="PS50003"/>
    </source>
</evidence>
<dbReference type="PANTHER" id="PTHR12752">
    <property type="entry name" value="PHOSPHOINOSITOL 3-PHOSPHATE-BINDING PROTEIN"/>
    <property type="match status" value="1"/>
</dbReference>
<dbReference type="AlphaFoldDB" id="A0A6A6H5L1"/>
<evidence type="ECO:0000313" key="3">
    <source>
        <dbReference type="EMBL" id="KAF2233384.1"/>
    </source>
</evidence>
<dbReference type="SUPFAM" id="SSF50729">
    <property type="entry name" value="PH domain-like"/>
    <property type="match status" value="2"/>
</dbReference>
<dbReference type="EMBL" id="ML991807">
    <property type="protein sequence ID" value="KAF2233384.1"/>
    <property type="molecule type" value="Genomic_DNA"/>
</dbReference>
<gene>
    <name evidence="3" type="ORF">EV356DRAFT_468557</name>
</gene>
<evidence type="ECO:0000313" key="4">
    <source>
        <dbReference type="Proteomes" id="UP000800092"/>
    </source>
</evidence>
<protein>
    <submittedName>
        <fullName evidence="3">PH domain-like protein</fullName>
    </submittedName>
</protein>
<dbReference type="Gene3D" id="2.30.29.30">
    <property type="entry name" value="Pleckstrin-homology domain (PH domain)/Phosphotyrosine-binding domain (PTB)"/>
    <property type="match status" value="2"/>
</dbReference>
<feature type="domain" description="PH" evidence="2">
    <location>
        <begin position="336"/>
        <end position="435"/>
    </location>
</feature>
<reference evidence="3" key="1">
    <citation type="journal article" date="2020" name="Stud. Mycol.">
        <title>101 Dothideomycetes genomes: a test case for predicting lifestyles and emergence of pathogens.</title>
        <authorList>
            <person name="Haridas S."/>
            <person name="Albert R."/>
            <person name="Binder M."/>
            <person name="Bloem J."/>
            <person name="Labutti K."/>
            <person name="Salamov A."/>
            <person name="Andreopoulos B."/>
            <person name="Baker S."/>
            <person name="Barry K."/>
            <person name="Bills G."/>
            <person name="Bluhm B."/>
            <person name="Cannon C."/>
            <person name="Castanera R."/>
            <person name="Culley D."/>
            <person name="Daum C."/>
            <person name="Ezra D."/>
            <person name="Gonzalez J."/>
            <person name="Henrissat B."/>
            <person name="Kuo A."/>
            <person name="Liang C."/>
            <person name="Lipzen A."/>
            <person name="Lutzoni F."/>
            <person name="Magnuson J."/>
            <person name="Mondo S."/>
            <person name="Nolan M."/>
            <person name="Ohm R."/>
            <person name="Pangilinan J."/>
            <person name="Park H.-J."/>
            <person name="Ramirez L."/>
            <person name="Alfaro M."/>
            <person name="Sun H."/>
            <person name="Tritt A."/>
            <person name="Yoshinaga Y."/>
            <person name="Zwiers L.-H."/>
            <person name="Turgeon B."/>
            <person name="Goodwin S."/>
            <person name="Spatafora J."/>
            <person name="Crous P."/>
            <person name="Grigoriev I."/>
        </authorList>
    </citation>
    <scope>NUCLEOTIDE SEQUENCE</scope>
    <source>
        <strain evidence="3">Tuck. ex Michener</strain>
    </source>
</reference>
<dbReference type="SMART" id="SM00233">
    <property type="entry name" value="PH"/>
    <property type="match status" value="2"/>
</dbReference>
<dbReference type="PROSITE" id="PS50003">
    <property type="entry name" value="PH_DOMAIN"/>
    <property type="match status" value="2"/>
</dbReference>
<name>A0A6A6H5L1_VIRVR</name>
<keyword evidence="4" id="KW-1185">Reference proteome</keyword>
<feature type="region of interest" description="Disordered" evidence="1">
    <location>
        <begin position="212"/>
        <end position="268"/>
    </location>
</feature>
<dbReference type="Pfam" id="PF00169">
    <property type="entry name" value="PH"/>
    <property type="match status" value="2"/>
</dbReference>
<proteinExistence type="predicted"/>
<dbReference type="CDD" id="cd13299">
    <property type="entry name" value="PH2_PH_fungal"/>
    <property type="match status" value="1"/>
</dbReference>
<organism evidence="3 4">
    <name type="scientific">Viridothelium virens</name>
    <name type="common">Speckled blister lichen</name>
    <name type="synonym">Trypethelium virens</name>
    <dbReference type="NCBI Taxonomy" id="1048519"/>
    <lineage>
        <taxon>Eukaryota</taxon>
        <taxon>Fungi</taxon>
        <taxon>Dikarya</taxon>
        <taxon>Ascomycota</taxon>
        <taxon>Pezizomycotina</taxon>
        <taxon>Dothideomycetes</taxon>
        <taxon>Dothideomycetes incertae sedis</taxon>
        <taxon>Trypetheliales</taxon>
        <taxon>Trypetheliaceae</taxon>
        <taxon>Viridothelium</taxon>
    </lineage>
</organism>
<dbReference type="OrthoDB" id="2157866at2759"/>
<feature type="domain" description="PH" evidence="2">
    <location>
        <begin position="63"/>
        <end position="160"/>
    </location>
</feature>
<accession>A0A6A6H5L1</accession>
<dbReference type="InterPro" id="IPR011993">
    <property type="entry name" value="PH-like_dom_sf"/>
</dbReference>
<dbReference type="CDD" id="cd13298">
    <property type="entry name" value="PH1_PH_fungal"/>
    <property type="match status" value="1"/>
</dbReference>
<evidence type="ECO:0000256" key="1">
    <source>
        <dbReference type="SAM" id="MobiDB-lite"/>
    </source>
</evidence>
<dbReference type="PANTHER" id="PTHR12752:SF9">
    <property type="entry name" value="KRAMER, ISOFORM I"/>
    <property type="match status" value="1"/>
</dbReference>
<feature type="compositionally biased region" description="Low complexity" evidence="1">
    <location>
        <begin position="244"/>
        <end position="256"/>
    </location>
</feature>
<dbReference type="Proteomes" id="UP000800092">
    <property type="component" value="Unassembled WGS sequence"/>
</dbReference>